<name>A0A1S2LN56_9BACI</name>
<dbReference type="AlphaFoldDB" id="A0A1S2LN56"/>
<keyword evidence="2" id="KW-1185">Reference proteome</keyword>
<dbReference type="InterPro" id="IPR025619">
    <property type="entry name" value="YlzJ"/>
</dbReference>
<dbReference type="Pfam" id="PF14035">
    <property type="entry name" value="YlzJ"/>
    <property type="match status" value="1"/>
</dbReference>
<dbReference type="OrthoDB" id="1683573at2"/>
<organism evidence="1 2">
    <name type="scientific">Anaerobacillus alkalilacustris</name>
    <dbReference type="NCBI Taxonomy" id="393763"/>
    <lineage>
        <taxon>Bacteria</taxon>
        <taxon>Bacillati</taxon>
        <taxon>Bacillota</taxon>
        <taxon>Bacilli</taxon>
        <taxon>Bacillales</taxon>
        <taxon>Bacillaceae</taxon>
        <taxon>Anaerobacillus</taxon>
    </lineage>
</organism>
<comment type="caution">
    <text evidence="1">The sequence shown here is derived from an EMBL/GenBank/DDBJ whole genome shotgun (WGS) entry which is preliminary data.</text>
</comment>
<proteinExistence type="predicted"/>
<dbReference type="Proteomes" id="UP000179524">
    <property type="component" value="Unassembled WGS sequence"/>
</dbReference>
<accession>A0A1S2LN56</accession>
<evidence type="ECO:0000313" key="2">
    <source>
        <dbReference type="Proteomes" id="UP000179524"/>
    </source>
</evidence>
<gene>
    <name evidence="1" type="ORF">BKP37_11390</name>
</gene>
<protein>
    <submittedName>
        <fullName evidence="1">Uncharacterized protein</fullName>
    </submittedName>
</protein>
<reference evidence="1 2" key="1">
    <citation type="submission" date="2016-10" db="EMBL/GenBank/DDBJ databases">
        <title>Draft genome sequences of four alkaliphilic bacteria belonging to the Anaerobacillus genus.</title>
        <authorList>
            <person name="Bassil N.M."/>
            <person name="Lloyd J.R."/>
        </authorList>
    </citation>
    <scope>NUCLEOTIDE SEQUENCE [LARGE SCALE GENOMIC DNA]</scope>
    <source>
        <strain evidence="1 2">DSM 18345</strain>
    </source>
</reference>
<dbReference type="RefSeq" id="WP_071309707.1">
    <property type="nucleotide sequence ID" value="NZ_MLQR01000029.1"/>
</dbReference>
<sequence length="70" mass="8173">MILYTTMPEELIFPHQDEVFSKQITVDIKEGQLIIEQVSNHEFRIVRLLSTDPMAFLNENYSPGKMVALY</sequence>
<dbReference type="EMBL" id="MLQR01000029">
    <property type="protein sequence ID" value="OIJ13107.1"/>
    <property type="molecule type" value="Genomic_DNA"/>
</dbReference>
<evidence type="ECO:0000313" key="1">
    <source>
        <dbReference type="EMBL" id="OIJ13107.1"/>
    </source>
</evidence>